<protein>
    <submittedName>
        <fullName evidence="2">Uncharacterized protein</fullName>
    </submittedName>
</protein>
<comment type="caution">
    <text evidence="2">The sequence shown here is derived from an EMBL/GenBank/DDBJ whole genome shotgun (WGS) entry which is preliminary data.</text>
</comment>
<sequence length="109" mass="12517">MKTSKPKMLQEASPSLLFPQFERGRLKPTHTRCQAAPPRKPHWKVLRRSLSSSQSGSPKCSSYILHVTTYRLSQRSREELLPKEQTAERSDKVSDVWSVDMLTVSVIQH</sequence>
<evidence type="ECO:0000313" key="3">
    <source>
        <dbReference type="Proteomes" id="UP000298663"/>
    </source>
</evidence>
<organism evidence="2 3">
    <name type="scientific">Steinernema carpocapsae</name>
    <name type="common">Entomopathogenic nematode</name>
    <dbReference type="NCBI Taxonomy" id="34508"/>
    <lineage>
        <taxon>Eukaryota</taxon>
        <taxon>Metazoa</taxon>
        <taxon>Ecdysozoa</taxon>
        <taxon>Nematoda</taxon>
        <taxon>Chromadorea</taxon>
        <taxon>Rhabditida</taxon>
        <taxon>Tylenchina</taxon>
        <taxon>Panagrolaimomorpha</taxon>
        <taxon>Strongyloidoidea</taxon>
        <taxon>Steinernematidae</taxon>
        <taxon>Steinernema</taxon>
    </lineage>
</organism>
<name>A0A4V6A0J2_STECR</name>
<dbReference type="AlphaFoldDB" id="A0A4V6A0J2"/>
<proteinExistence type="predicted"/>
<reference evidence="2 3" key="1">
    <citation type="journal article" date="2015" name="Genome Biol.">
        <title>Comparative genomics of Steinernema reveals deeply conserved gene regulatory networks.</title>
        <authorList>
            <person name="Dillman A.R."/>
            <person name="Macchietto M."/>
            <person name="Porter C.F."/>
            <person name="Rogers A."/>
            <person name="Williams B."/>
            <person name="Antoshechkin I."/>
            <person name="Lee M.M."/>
            <person name="Goodwin Z."/>
            <person name="Lu X."/>
            <person name="Lewis E.E."/>
            <person name="Goodrich-Blair H."/>
            <person name="Stock S.P."/>
            <person name="Adams B.J."/>
            <person name="Sternberg P.W."/>
            <person name="Mortazavi A."/>
        </authorList>
    </citation>
    <scope>NUCLEOTIDE SEQUENCE [LARGE SCALE GENOMIC DNA]</scope>
    <source>
        <strain evidence="2 3">ALL</strain>
    </source>
</reference>
<keyword evidence="3" id="KW-1185">Reference proteome</keyword>
<gene>
    <name evidence="2" type="ORF">L596_019327</name>
</gene>
<accession>A0A4V6A0J2</accession>
<evidence type="ECO:0000313" key="2">
    <source>
        <dbReference type="EMBL" id="TKR71785.1"/>
    </source>
</evidence>
<dbReference type="EMBL" id="AZBU02000006">
    <property type="protein sequence ID" value="TKR71785.1"/>
    <property type="molecule type" value="Genomic_DNA"/>
</dbReference>
<feature type="compositionally biased region" description="Low complexity" evidence="1">
    <location>
        <begin position="49"/>
        <end position="59"/>
    </location>
</feature>
<feature type="region of interest" description="Disordered" evidence="1">
    <location>
        <begin position="29"/>
        <end position="59"/>
    </location>
</feature>
<evidence type="ECO:0000256" key="1">
    <source>
        <dbReference type="SAM" id="MobiDB-lite"/>
    </source>
</evidence>
<dbReference type="Proteomes" id="UP000298663">
    <property type="component" value="Unassembled WGS sequence"/>
</dbReference>
<reference evidence="2 3" key="2">
    <citation type="journal article" date="2019" name="G3 (Bethesda)">
        <title>Hybrid Assembly of the Genome of the Entomopathogenic Nematode Steinernema carpocapsae Identifies the X-Chromosome.</title>
        <authorList>
            <person name="Serra L."/>
            <person name="Macchietto M."/>
            <person name="Macias-Munoz A."/>
            <person name="McGill C.J."/>
            <person name="Rodriguez I.M."/>
            <person name="Rodriguez B."/>
            <person name="Murad R."/>
            <person name="Mortazavi A."/>
        </authorList>
    </citation>
    <scope>NUCLEOTIDE SEQUENCE [LARGE SCALE GENOMIC DNA]</scope>
    <source>
        <strain evidence="2 3">ALL</strain>
    </source>
</reference>